<dbReference type="EMBL" id="LR862133">
    <property type="protein sequence ID" value="CAD1838802.1"/>
    <property type="molecule type" value="Genomic_DNA"/>
</dbReference>
<feature type="compositionally biased region" description="Gly residues" evidence="1">
    <location>
        <begin position="135"/>
        <end position="145"/>
    </location>
</feature>
<feature type="compositionally biased region" description="Basic and acidic residues" evidence="1">
    <location>
        <begin position="113"/>
        <end position="123"/>
    </location>
</feature>
<evidence type="ECO:0000256" key="1">
    <source>
        <dbReference type="SAM" id="MobiDB-lite"/>
    </source>
</evidence>
<organism evidence="2">
    <name type="scientific">Ananas comosus var. bracteatus</name>
    <name type="common">red pineapple</name>
    <dbReference type="NCBI Taxonomy" id="296719"/>
    <lineage>
        <taxon>Eukaryota</taxon>
        <taxon>Viridiplantae</taxon>
        <taxon>Streptophyta</taxon>
        <taxon>Embryophyta</taxon>
        <taxon>Tracheophyta</taxon>
        <taxon>Spermatophyta</taxon>
        <taxon>Magnoliopsida</taxon>
        <taxon>Liliopsida</taxon>
        <taxon>Poales</taxon>
        <taxon>Bromeliaceae</taxon>
        <taxon>Bromelioideae</taxon>
        <taxon>Ananas</taxon>
    </lineage>
</organism>
<sequence>MNPLLHLGVEGAPLDPLDLLDAYLVDAEGGEGLHDGVSTDDNVHLAQLLVVLGADHAAGDLREVGDSVGAEEKWSTERDPRPSSPPLSPRESSRLALWGWGSDLGEEVGVSSWEREMQRKDEVGSSEEDETMGGRCRGGSGGRIK</sequence>
<reference evidence="2" key="1">
    <citation type="submission" date="2020-07" db="EMBL/GenBank/DDBJ databases">
        <authorList>
            <person name="Lin J."/>
        </authorList>
    </citation>
    <scope>NUCLEOTIDE SEQUENCE</scope>
</reference>
<gene>
    <name evidence="2" type="ORF">CB5_LOCUS22013</name>
</gene>
<name>A0A6V7Q6Q3_ANACO</name>
<feature type="compositionally biased region" description="Basic and acidic residues" evidence="1">
    <location>
        <begin position="62"/>
        <end position="81"/>
    </location>
</feature>
<protein>
    <submittedName>
        <fullName evidence="2">Uncharacterized protein</fullName>
    </submittedName>
</protein>
<evidence type="ECO:0000313" key="2">
    <source>
        <dbReference type="EMBL" id="CAD1838802.1"/>
    </source>
</evidence>
<feature type="region of interest" description="Disordered" evidence="1">
    <location>
        <begin position="109"/>
        <end position="145"/>
    </location>
</feature>
<proteinExistence type="predicted"/>
<feature type="region of interest" description="Disordered" evidence="1">
    <location>
        <begin position="62"/>
        <end position="96"/>
    </location>
</feature>
<dbReference type="AlphaFoldDB" id="A0A6V7Q6Q3"/>
<accession>A0A6V7Q6Q3</accession>